<dbReference type="CDD" id="cd02440">
    <property type="entry name" value="AdoMet_MTases"/>
    <property type="match status" value="1"/>
</dbReference>
<proteinExistence type="predicted"/>
<dbReference type="Proteomes" id="UP000027318">
    <property type="component" value="Unassembled WGS sequence"/>
</dbReference>
<dbReference type="InterPro" id="IPR029063">
    <property type="entry name" value="SAM-dependent_MTases_sf"/>
</dbReference>
<dbReference type="PANTHER" id="PTHR43861">
    <property type="entry name" value="TRANS-ACONITATE 2-METHYLTRANSFERASE-RELATED"/>
    <property type="match status" value="1"/>
</dbReference>
<organism evidence="1 2">
    <name type="scientific">Nitrincola lacisaponensis</name>
    <dbReference type="NCBI Taxonomy" id="267850"/>
    <lineage>
        <taxon>Bacteria</taxon>
        <taxon>Pseudomonadati</taxon>
        <taxon>Pseudomonadota</taxon>
        <taxon>Gammaproteobacteria</taxon>
        <taxon>Oceanospirillales</taxon>
        <taxon>Oceanospirillaceae</taxon>
        <taxon>Nitrincola</taxon>
    </lineage>
</organism>
<comment type="caution">
    <text evidence="1">The sequence shown here is derived from an EMBL/GenBank/DDBJ whole genome shotgun (WGS) entry which is preliminary data.</text>
</comment>
<dbReference type="Gene3D" id="3.40.50.150">
    <property type="entry name" value="Vaccinia Virus protein VP39"/>
    <property type="match status" value="1"/>
</dbReference>
<keyword evidence="2" id="KW-1185">Reference proteome</keyword>
<dbReference type="EMBL" id="JMSZ01000016">
    <property type="protein sequence ID" value="KDE40131.1"/>
    <property type="molecule type" value="Genomic_DNA"/>
</dbReference>
<dbReference type="STRING" id="267850.ADINL_0723"/>
<accession>A0A063Y5T2</accession>
<protein>
    <submittedName>
        <fullName evidence="1">Methionine biosynthesis protein MetW</fullName>
    </submittedName>
</protein>
<dbReference type="OrthoDB" id="9792690at2"/>
<dbReference type="InterPro" id="IPR010743">
    <property type="entry name" value="Methionine_synth_MetW"/>
</dbReference>
<evidence type="ECO:0000313" key="2">
    <source>
        <dbReference type="Proteomes" id="UP000027318"/>
    </source>
</evidence>
<dbReference type="Pfam" id="PF07021">
    <property type="entry name" value="MetW"/>
    <property type="match status" value="1"/>
</dbReference>
<sequence>MRADLEIIRDWIRPGSRVIDLGCGEGELLEYLVKEKQVQGYGIEINADNITACIEKGVNVIEKDIDQGLCSIRSNSFDTVVMSHALQTMHRPDQIVEEMLRIGKECIVTFPNFAHWRARGYLAIRGRMPVSKFLSYTWYNTPNIHFFTFKDFEELCVERNIYIVDRTVIDHEHKHRWWIRLWPNMLGEIAIYRITR</sequence>
<reference evidence="1 2" key="1">
    <citation type="journal article" date="2005" name="Int. J. Syst. Evol. Microbiol.">
        <title>Nitrincola lacisaponensis gen. nov., sp. nov., a novel alkaliphilic bacterium isolated from an alkaline, saline lake.</title>
        <authorList>
            <person name="Dimitriu P.A."/>
            <person name="Shukla S.K."/>
            <person name="Conradt J."/>
            <person name="Marquez M.C."/>
            <person name="Ventosa A."/>
            <person name="Maglia A."/>
            <person name="Peyton B.M."/>
            <person name="Pinkart H.C."/>
            <person name="Mormile M.R."/>
        </authorList>
    </citation>
    <scope>NUCLEOTIDE SEQUENCE [LARGE SCALE GENOMIC DNA]</scope>
    <source>
        <strain evidence="1 2">4CA</strain>
    </source>
</reference>
<gene>
    <name evidence="1" type="ORF">ADINL_0723</name>
</gene>
<evidence type="ECO:0000313" key="1">
    <source>
        <dbReference type="EMBL" id="KDE40131.1"/>
    </source>
</evidence>
<dbReference type="AlphaFoldDB" id="A0A063Y5T2"/>
<dbReference type="NCBIfam" id="TIGR02081">
    <property type="entry name" value="metW"/>
    <property type="match status" value="1"/>
</dbReference>
<dbReference type="PATRIC" id="fig|267850.7.peg.717"/>
<name>A0A063Y5T2_9GAMM</name>
<dbReference type="RefSeq" id="WP_036544074.1">
    <property type="nucleotide sequence ID" value="NZ_JBKBNO010000001.1"/>
</dbReference>
<dbReference type="SUPFAM" id="SSF53335">
    <property type="entry name" value="S-adenosyl-L-methionine-dependent methyltransferases"/>
    <property type="match status" value="1"/>
</dbReference>